<dbReference type="EMBL" id="JXQQ01000061">
    <property type="protein sequence ID" value="KIQ26132.1"/>
    <property type="molecule type" value="Genomic_DNA"/>
</dbReference>
<proteinExistence type="predicted"/>
<gene>
    <name evidence="3" type="ORF">RT97_23010</name>
</gene>
<protein>
    <submittedName>
        <fullName evidence="3">Uncharacterized protein</fullName>
    </submittedName>
</protein>
<keyword evidence="2" id="KW-1133">Transmembrane helix</keyword>
<keyword evidence="2" id="KW-0472">Membrane</keyword>
<dbReference type="AlphaFoldDB" id="A0A0D0KJ37"/>
<evidence type="ECO:0000256" key="1">
    <source>
        <dbReference type="SAM" id="MobiDB-lite"/>
    </source>
</evidence>
<dbReference type="Proteomes" id="UP000032067">
    <property type="component" value="Unassembled WGS sequence"/>
</dbReference>
<sequence>MTPKREPRPSVLGKRLMFTLLAIIAVVVVGVLYAYGIKDPAKGPGNLPPGGASAPHSESGLPASK</sequence>
<organism evidence="3 4">
    <name type="scientific">Variovorax paradoxus</name>
    <dbReference type="NCBI Taxonomy" id="34073"/>
    <lineage>
        <taxon>Bacteria</taxon>
        <taxon>Pseudomonadati</taxon>
        <taxon>Pseudomonadota</taxon>
        <taxon>Betaproteobacteria</taxon>
        <taxon>Burkholderiales</taxon>
        <taxon>Comamonadaceae</taxon>
        <taxon>Variovorax</taxon>
    </lineage>
</organism>
<accession>A0A0D0KJ37</accession>
<comment type="caution">
    <text evidence="3">The sequence shown here is derived from an EMBL/GenBank/DDBJ whole genome shotgun (WGS) entry which is preliminary data.</text>
</comment>
<name>A0A0D0KJ37_VARPD</name>
<feature type="region of interest" description="Disordered" evidence="1">
    <location>
        <begin position="44"/>
        <end position="65"/>
    </location>
</feature>
<keyword evidence="2" id="KW-0812">Transmembrane</keyword>
<evidence type="ECO:0000256" key="2">
    <source>
        <dbReference type="SAM" id="Phobius"/>
    </source>
</evidence>
<evidence type="ECO:0000313" key="3">
    <source>
        <dbReference type="EMBL" id="KIQ26132.1"/>
    </source>
</evidence>
<reference evidence="3 4" key="1">
    <citation type="submission" date="2014-12" db="EMBL/GenBank/DDBJ databases">
        <title>16Stimator: statistical estimation of ribosomal gene copy numbers from draft genome assemblies.</title>
        <authorList>
            <person name="Perisin M.A."/>
            <person name="Vetter M."/>
            <person name="Gilbert J.A."/>
            <person name="Bergelson J."/>
        </authorList>
    </citation>
    <scope>NUCLEOTIDE SEQUENCE [LARGE SCALE GENOMIC DNA]</scope>
    <source>
        <strain evidence="3 4">MEDvA23</strain>
    </source>
</reference>
<evidence type="ECO:0000313" key="4">
    <source>
        <dbReference type="Proteomes" id="UP000032067"/>
    </source>
</evidence>
<feature type="transmembrane region" description="Helical" evidence="2">
    <location>
        <begin position="16"/>
        <end position="37"/>
    </location>
</feature>